<name>A0A4V1MA43_9BACT</name>
<dbReference type="OrthoDB" id="1100397at2"/>
<keyword evidence="2" id="KW-1185">Reference proteome</keyword>
<dbReference type="AlphaFoldDB" id="A0A4V1MA43"/>
<dbReference type="InterPro" id="IPR011044">
    <property type="entry name" value="Quino_amine_DH_bsu"/>
</dbReference>
<comment type="caution">
    <text evidence="1">The sequence shown here is derived from an EMBL/GenBank/DDBJ whole genome shotgun (WGS) entry which is preliminary data.</text>
</comment>
<evidence type="ECO:0000313" key="2">
    <source>
        <dbReference type="Proteomes" id="UP000290545"/>
    </source>
</evidence>
<dbReference type="SUPFAM" id="SSF50969">
    <property type="entry name" value="YVTN repeat-like/Quinoprotein amine dehydrogenase"/>
    <property type="match status" value="1"/>
</dbReference>
<dbReference type="PROSITE" id="PS51257">
    <property type="entry name" value="PROKAR_LIPOPROTEIN"/>
    <property type="match status" value="1"/>
</dbReference>
<dbReference type="RefSeq" id="WP_129004926.1">
    <property type="nucleotide sequence ID" value="NZ_SDHZ01000002.1"/>
</dbReference>
<evidence type="ECO:0008006" key="3">
    <source>
        <dbReference type="Google" id="ProtNLM"/>
    </source>
</evidence>
<proteinExistence type="predicted"/>
<organism evidence="1 2">
    <name type="scientific">Filimonas effusa</name>
    <dbReference type="NCBI Taxonomy" id="2508721"/>
    <lineage>
        <taxon>Bacteria</taxon>
        <taxon>Pseudomonadati</taxon>
        <taxon>Bacteroidota</taxon>
        <taxon>Chitinophagia</taxon>
        <taxon>Chitinophagales</taxon>
        <taxon>Chitinophagaceae</taxon>
        <taxon>Filimonas</taxon>
    </lineage>
</organism>
<dbReference type="Pfam" id="PF15869">
    <property type="entry name" value="TolB_like"/>
    <property type="match status" value="1"/>
</dbReference>
<sequence>MAFPRYVIVALLFIAFSCKQPPEHRVFKLVDDHFESRLERNALNLPGAERIVDMVVIPSSNLLLISVFKDDYLLNAYSLDSLKFIRAFAKVGDKFNEQFDAQNFQVDTAGNILIVADLIKKEIFSYSLDSIRSKSNTCYPVRSLKIKSEQLGRPLLLRDGRVAALRGPYTRSKSNFDFYDSNGSFLVTKGEYPLSVDGFSEQELSEVFLGFLALTRDGKRILRSYLSTDVIDVYDTSGMLLHRVQGPGAFEPKFKRKQVEKNISRLAFTNHSRVAYIGSMRENKDIFSLYSGSSTKVDTVQSNRIFRFSDTLGLKGIYNLGIPLICFDIDFTNKKIYGFSEREPGKISLFNLPQ</sequence>
<accession>A0A4V1MA43</accession>
<protein>
    <recommendedName>
        <fullName evidence="3">6-bladed beta-propeller</fullName>
    </recommendedName>
</protein>
<reference evidence="1 2" key="1">
    <citation type="submission" date="2019-01" db="EMBL/GenBank/DDBJ databases">
        <title>Filimonas sp. strain TTM-71.</title>
        <authorList>
            <person name="Chen W.-M."/>
        </authorList>
    </citation>
    <scope>NUCLEOTIDE SEQUENCE [LARGE SCALE GENOMIC DNA]</scope>
    <source>
        <strain evidence="1 2">TTM-71</strain>
    </source>
</reference>
<evidence type="ECO:0000313" key="1">
    <source>
        <dbReference type="EMBL" id="RXK83874.1"/>
    </source>
</evidence>
<dbReference type="EMBL" id="SDHZ01000002">
    <property type="protein sequence ID" value="RXK83874.1"/>
    <property type="molecule type" value="Genomic_DNA"/>
</dbReference>
<gene>
    <name evidence="1" type="ORF">ESB13_17545</name>
</gene>
<dbReference type="Proteomes" id="UP000290545">
    <property type="component" value="Unassembled WGS sequence"/>
</dbReference>